<evidence type="ECO:0008006" key="5">
    <source>
        <dbReference type="Google" id="ProtNLM"/>
    </source>
</evidence>
<keyword evidence="2" id="KW-0732">Signal</keyword>
<accession>A0ABN2BSN9</accession>
<sequence>MRTWLLLLAALVPLAGCASPTRQQPRESAPSARPSPGHATVSGAAPSSPAAPSLVAAAPSATVLRYSFDSGITGPVLDGAGRLPLRVRRAGGQLSTVPHNGGLAVRFPQPCEHYGAESCARAILQSGPAEFLNPGQEAFSYGASVLVAPNETSKGANVLQKGFSVGDSQFKLQVDGAAGRPSCVIVGVGGSTIYVALASLSVADGRWHRIECSRSDALLTVAVDGQPRGRAAIPPSLSIVNADPLCIGGKGTSANNDQFAGAIDDVFITRAP</sequence>
<dbReference type="EMBL" id="BAAAQD010000019">
    <property type="protein sequence ID" value="GAA1546874.1"/>
    <property type="molecule type" value="Genomic_DNA"/>
</dbReference>
<keyword evidence="4" id="KW-1185">Reference proteome</keyword>
<organism evidence="3 4">
    <name type="scientific">Dactylosporangium maewongense</name>
    <dbReference type="NCBI Taxonomy" id="634393"/>
    <lineage>
        <taxon>Bacteria</taxon>
        <taxon>Bacillati</taxon>
        <taxon>Actinomycetota</taxon>
        <taxon>Actinomycetes</taxon>
        <taxon>Micromonosporales</taxon>
        <taxon>Micromonosporaceae</taxon>
        <taxon>Dactylosporangium</taxon>
    </lineage>
</organism>
<reference evidence="3 4" key="1">
    <citation type="journal article" date="2019" name="Int. J. Syst. Evol. Microbiol.">
        <title>The Global Catalogue of Microorganisms (GCM) 10K type strain sequencing project: providing services to taxonomists for standard genome sequencing and annotation.</title>
        <authorList>
            <consortium name="The Broad Institute Genomics Platform"/>
            <consortium name="The Broad Institute Genome Sequencing Center for Infectious Disease"/>
            <person name="Wu L."/>
            <person name="Ma J."/>
        </authorList>
    </citation>
    <scope>NUCLEOTIDE SEQUENCE [LARGE SCALE GENOMIC DNA]</scope>
    <source>
        <strain evidence="3 4">JCM 15933</strain>
    </source>
</reference>
<dbReference type="Proteomes" id="UP001501470">
    <property type="component" value="Unassembled WGS sequence"/>
</dbReference>
<protein>
    <recommendedName>
        <fullName evidence="5">Laminin G domain-containing protein</fullName>
    </recommendedName>
</protein>
<evidence type="ECO:0000256" key="1">
    <source>
        <dbReference type="SAM" id="MobiDB-lite"/>
    </source>
</evidence>
<gene>
    <name evidence="3" type="ORF">GCM10009827_078850</name>
</gene>
<dbReference type="InterPro" id="IPR013320">
    <property type="entry name" value="ConA-like_dom_sf"/>
</dbReference>
<dbReference type="Pfam" id="PF13385">
    <property type="entry name" value="Laminin_G_3"/>
    <property type="match status" value="1"/>
</dbReference>
<evidence type="ECO:0000313" key="3">
    <source>
        <dbReference type="EMBL" id="GAA1546874.1"/>
    </source>
</evidence>
<evidence type="ECO:0000313" key="4">
    <source>
        <dbReference type="Proteomes" id="UP001501470"/>
    </source>
</evidence>
<evidence type="ECO:0000256" key="2">
    <source>
        <dbReference type="SAM" id="SignalP"/>
    </source>
</evidence>
<feature type="signal peptide" evidence="2">
    <location>
        <begin position="1"/>
        <end position="18"/>
    </location>
</feature>
<feature type="compositionally biased region" description="Low complexity" evidence="1">
    <location>
        <begin position="26"/>
        <end position="52"/>
    </location>
</feature>
<proteinExistence type="predicted"/>
<comment type="caution">
    <text evidence="3">The sequence shown here is derived from an EMBL/GenBank/DDBJ whole genome shotgun (WGS) entry which is preliminary data.</text>
</comment>
<feature type="chain" id="PRO_5045668127" description="Laminin G domain-containing protein" evidence="2">
    <location>
        <begin position="19"/>
        <end position="272"/>
    </location>
</feature>
<dbReference type="SUPFAM" id="SSF49899">
    <property type="entry name" value="Concanavalin A-like lectins/glucanases"/>
    <property type="match status" value="1"/>
</dbReference>
<name>A0ABN2BSN9_9ACTN</name>
<feature type="region of interest" description="Disordered" evidence="1">
    <location>
        <begin position="19"/>
        <end position="52"/>
    </location>
</feature>
<dbReference type="Gene3D" id="2.60.120.200">
    <property type="match status" value="1"/>
</dbReference>